<name>A0A0T9N677_YERIN</name>
<dbReference type="Proteomes" id="UP000038750">
    <property type="component" value="Unassembled WGS sequence"/>
</dbReference>
<reference evidence="1 2" key="1">
    <citation type="submission" date="2015-03" db="EMBL/GenBank/DDBJ databases">
        <authorList>
            <person name="Murphy D."/>
        </authorList>
    </citation>
    <scope>NUCLEOTIDE SEQUENCE [LARGE SCALE GENOMIC DNA]</scope>
    <source>
        <strain evidence="1 2">BR165/97</strain>
    </source>
</reference>
<evidence type="ECO:0000313" key="2">
    <source>
        <dbReference type="Proteomes" id="UP000038750"/>
    </source>
</evidence>
<organism evidence="1 2">
    <name type="scientific">Yersinia intermedia</name>
    <dbReference type="NCBI Taxonomy" id="631"/>
    <lineage>
        <taxon>Bacteria</taxon>
        <taxon>Pseudomonadati</taxon>
        <taxon>Pseudomonadota</taxon>
        <taxon>Gammaproteobacteria</taxon>
        <taxon>Enterobacterales</taxon>
        <taxon>Yersiniaceae</taxon>
        <taxon>Yersinia</taxon>
    </lineage>
</organism>
<sequence>MLAGGEVSASEIDSPALGGQCDITALSLAATEIDTVRVEILRRTTDIFPLSN</sequence>
<protein>
    <submittedName>
        <fullName evidence="1">Uncharacterized protein</fullName>
    </submittedName>
</protein>
<dbReference type="EMBL" id="CPZJ01000047">
    <property type="protein sequence ID" value="CNG80671.1"/>
    <property type="molecule type" value="Genomic_DNA"/>
</dbReference>
<dbReference type="AlphaFoldDB" id="A0A0T9N677"/>
<proteinExistence type="predicted"/>
<accession>A0A0T9N677</accession>
<evidence type="ECO:0000313" key="1">
    <source>
        <dbReference type="EMBL" id="CNG80671.1"/>
    </source>
</evidence>
<gene>
    <name evidence="1" type="ORF">ERS008530_04765</name>
</gene>